<dbReference type="Proteomes" id="UP000051439">
    <property type="component" value="Unassembled WGS sequence"/>
</dbReference>
<dbReference type="Pfam" id="PF00005">
    <property type="entry name" value="ABC_tran"/>
    <property type="match status" value="1"/>
</dbReference>
<sequence length="301" mass="33513">MTQILKVHNLSKKFGNKQVLDHVSFTILRGKVVGLVGPNGAGKSTIMKAILGLYPSFSGQVVFDGRSVKAHDQSVFRKVGFLIEKPAIYPFLTGLQHFQLYSSNKADIQEVIDELHMNHYINRKATHYSLGMKQKLGIALAIINQPELVILDEPMNGLDPQSNRDLRHLIMKRAKKGTTFIVSSHILSELAKIVDDVILINDGKVVLATAISELRQADNHDYILQTRNNIEAKEILVNNGYQAEIRNGQISVTLSASQGIVELLPFLINHGIAITNIYHCQTDIESILVKMLDESKSEVRA</sequence>
<dbReference type="EMBL" id="AZEB01000010">
    <property type="protein sequence ID" value="KRL22025.1"/>
    <property type="molecule type" value="Genomic_DNA"/>
</dbReference>
<keyword evidence="2" id="KW-0813">Transport</keyword>
<dbReference type="InterPro" id="IPR003439">
    <property type="entry name" value="ABC_transporter-like_ATP-bd"/>
</dbReference>
<feature type="domain" description="ABC transporter" evidence="5">
    <location>
        <begin position="5"/>
        <end position="227"/>
    </location>
</feature>
<dbReference type="PATRIC" id="fig|1423766.4.peg.317"/>
<accession>A0A0R1NQL3</accession>
<evidence type="ECO:0000256" key="3">
    <source>
        <dbReference type="ARBA" id="ARBA00022741"/>
    </source>
</evidence>
<dbReference type="PANTHER" id="PTHR43335:SF4">
    <property type="entry name" value="ABC TRANSPORTER, ATP-BINDING PROTEIN"/>
    <property type="match status" value="1"/>
</dbReference>
<dbReference type="SMART" id="SM00382">
    <property type="entry name" value="AAA"/>
    <property type="match status" value="1"/>
</dbReference>
<dbReference type="PROSITE" id="PS00211">
    <property type="entry name" value="ABC_TRANSPORTER_1"/>
    <property type="match status" value="1"/>
</dbReference>
<evidence type="ECO:0000256" key="2">
    <source>
        <dbReference type="ARBA" id="ARBA00022448"/>
    </source>
</evidence>
<dbReference type="GO" id="GO:0016887">
    <property type="term" value="F:ATP hydrolysis activity"/>
    <property type="evidence" value="ECO:0007669"/>
    <property type="project" value="InterPro"/>
</dbReference>
<name>A0A0R1NQL3_9LACO</name>
<keyword evidence="4 6" id="KW-0067">ATP-binding</keyword>
<comment type="caution">
    <text evidence="6">The sequence shown here is derived from an EMBL/GenBank/DDBJ whole genome shotgun (WGS) entry which is preliminary data.</text>
</comment>
<comment type="similarity">
    <text evidence="1">Belongs to the ABC transporter superfamily.</text>
</comment>
<evidence type="ECO:0000313" key="6">
    <source>
        <dbReference type="EMBL" id="KRL22025.1"/>
    </source>
</evidence>
<dbReference type="RefSeq" id="WP_008856561.1">
    <property type="nucleotide sequence ID" value="NZ_AZEB01000010.1"/>
</dbReference>
<keyword evidence="3" id="KW-0547">Nucleotide-binding</keyword>
<evidence type="ECO:0000256" key="1">
    <source>
        <dbReference type="ARBA" id="ARBA00005417"/>
    </source>
</evidence>
<dbReference type="SUPFAM" id="SSF52540">
    <property type="entry name" value="P-loop containing nucleoside triphosphate hydrolases"/>
    <property type="match status" value="1"/>
</dbReference>
<evidence type="ECO:0000256" key="4">
    <source>
        <dbReference type="ARBA" id="ARBA00022840"/>
    </source>
</evidence>
<gene>
    <name evidence="6" type="ORF">FC98_GL000318</name>
</gene>
<evidence type="ECO:0000313" key="7">
    <source>
        <dbReference type="Proteomes" id="UP000051439"/>
    </source>
</evidence>
<dbReference type="InterPro" id="IPR017871">
    <property type="entry name" value="ABC_transporter-like_CS"/>
</dbReference>
<organism evidence="6 7">
    <name type="scientific">Lentilactobacillus kisonensis DSM 19906 = JCM 15041</name>
    <dbReference type="NCBI Taxonomy" id="1423766"/>
    <lineage>
        <taxon>Bacteria</taxon>
        <taxon>Bacillati</taxon>
        <taxon>Bacillota</taxon>
        <taxon>Bacilli</taxon>
        <taxon>Lactobacillales</taxon>
        <taxon>Lactobacillaceae</taxon>
        <taxon>Lentilactobacillus</taxon>
    </lineage>
</organism>
<dbReference type="AlphaFoldDB" id="A0A0R1NQL3"/>
<dbReference type="InterPro" id="IPR027417">
    <property type="entry name" value="P-loop_NTPase"/>
</dbReference>
<dbReference type="GO" id="GO:0005524">
    <property type="term" value="F:ATP binding"/>
    <property type="evidence" value="ECO:0007669"/>
    <property type="project" value="UniProtKB-KW"/>
</dbReference>
<dbReference type="Gene3D" id="3.40.50.300">
    <property type="entry name" value="P-loop containing nucleotide triphosphate hydrolases"/>
    <property type="match status" value="1"/>
</dbReference>
<keyword evidence="7" id="KW-1185">Reference proteome</keyword>
<reference evidence="6 7" key="1">
    <citation type="journal article" date="2015" name="Genome Announc.">
        <title>Expanding the biotechnology potential of lactobacilli through comparative genomics of 213 strains and associated genera.</title>
        <authorList>
            <person name="Sun Z."/>
            <person name="Harris H.M."/>
            <person name="McCann A."/>
            <person name="Guo C."/>
            <person name="Argimon S."/>
            <person name="Zhang W."/>
            <person name="Yang X."/>
            <person name="Jeffery I.B."/>
            <person name="Cooney J.C."/>
            <person name="Kagawa T.F."/>
            <person name="Liu W."/>
            <person name="Song Y."/>
            <person name="Salvetti E."/>
            <person name="Wrobel A."/>
            <person name="Rasinkangas P."/>
            <person name="Parkhill J."/>
            <person name="Rea M.C."/>
            <person name="O'Sullivan O."/>
            <person name="Ritari J."/>
            <person name="Douillard F.P."/>
            <person name="Paul Ross R."/>
            <person name="Yang R."/>
            <person name="Briner A.E."/>
            <person name="Felis G.E."/>
            <person name="de Vos W.M."/>
            <person name="Barrangou R."/>
            <person name="Klaenhammer T.R."/>
            <person name="Caufield P.W."/>
            <person name="Cui Y."/>
            <person name="Zhang H."/>
            <person name="O'Toole P.W."/>
        </authorList>
    </citation>
    <scope>NUCLEOTIDE SEQUENCE [LARGE SCALE GENOMIC DNA]</scope>
    <source>
        <strain evidence="6 7">DSM 19906</strain>
    </source>
</reference>
<protein>
    <submittedName>
        <fullName evidence="6">ABC transporter, ATP-binding protein</fullName>
    </submittedName>
</protein>
<proteinExistence type="inferred from homology"/>
<evidence type="ECO:0000259" key="5">
    <source>
        <dbReference type="PROSITE" id="PS50893"/>
    </source>
</evidence>
<dbReference type="PROSITE" id="PS50893">
    <property type="entry name" value="ABC_TRANSPORTER_2"/>
    <property type="match status" value="1"/>
</dbReference>
<dbReference type="InterPro" id="IPR003593">
    <property type="entry name" value="AAA+_ATPase"/>
</dbReference>
<dbReference type="PANTHER" id="PTHR43335">
    <property type="entry name" value="ABC TRANSPORTER, ATP-BINDING PROTEIN"/>
    <property type="match status" value="1"/>
</dbReference>